<dbReference type="Proteomes" id="UP000235220">
    <property type="component" value="Chromosome 7"/>
</dbReference>
<dbReference type="PANTHER" id="PTHR33710">
    <property type="entry name" value="BNAC02G09200D PROTEIN"/>
    <property type="match status" value="1"/>
</dbReference>
<accession>A0A2I4F8A3</accession>
<evidence type="ECO:0000259" key="3">
    <source>
        <dbReference type="Pfam" id="PF14111"/>
    </source>
</evidence>
<dbReference type="GO" id="GO:0003824">
    <property type="term" value="F:catalytic activity"/>
    <property type="evidence" value="ECO:0007669"/>
    <property type="project" value="InterPro"/>
</dbReference>
<evidence type="ECO:0000259" key="2">
    <source>
        <dbReference type="Pfam" id="PF03372"/>
    </source>
</evidence>
<dbReference type="Gene3D" id="3.60.10.10">
    <property type="entry name" value="Endonuclease/exonuclease/phosphatase"/>
    <property type="match status" value="1"/>
</dbReference>
<protein>
    <submittedName>
        <fullName evidence="5">Uncharacterized protein LOC108996436</fullName>
    </submittedName>
</protein>
<reference evidence="5" key="1">
    <citation type="submission" date="2025-08" db="UniProtKB">
        <authorList>
            <consortium name="RefSeq"/>
        </authorList>
    </citation>
    <scope>IDENTIFICATION</scope>
    <source>
        <tissue evidence="5">Leaves</tissue>
    </source>
</reference>
<dbReference type="InterPro" id="IPR025558">
    <property type="entry name" value="DUF4283"/>
</dbReference>
<dbReference type="PANTHER" id="PTHR33710:SF62">
    <property type="entry name" value="DUF4283 DOMAIN PROTEIN"/>
    <property type="match status" value="1"/>
</dbReference>
<dbReference type="Pfam" id="PF03372">
    <property type="entry name" value="Exo_endo_phos"/>
    <property type="match status" value="1"/>
</dbReference>
<dbReference type="AlphaFoldDB" id="A0A2I4F8A3"/>
<dbReference type="InterPro" id="IPR005135">
    <property type="entry name" value="Endo/exonuclease/phosphatase"/>
</dbReference>
<keyword evidence="4" id="KW-1185">Reference proteome</keyword>
<dbReference type="KEGG" id="jre:108996436"/>
<name>A0A2I4F8A3_JUGRE</name>
<dbReference type="GeneID" id="108996436"/>
<feature type="compositionally biased region" description="Basic and acidic residues" evidence="1">
    <location>
        <begin position="275"/>
        <end position="285"/>
    </location>
</feature>
<feature type="region of interest" description="Disordered" evidence="1">
    <location>
        <begin position="275"/>
        <end position="300"/>
    </location>
</feature>
<evidence type="ECO:0000256" key="1">
    <source>
        <dbReference type="SAM" id="MobiDB-lite"/>
    </source>
</evidence>
<dbReference type="Gramene" id="Jr07_08300_p1">
    <property type="protein sequence ID" value="cds.Jr07_08300_p1"/>
    <property type="gene ID" value="Jr07_08300"/>
</dbReference>
<sequence>MSKVWGLVGWLQFKDMGANKFLVEFQREQDKNKVLLGRPWTFDRYLICMEDVDWTTPPLEIPFSYEFFWVQVHNMPLVSMNKETGMQIGSGIGDVIEIDTDSSGCAWGQYLRMKVRVNLSKPLIRVIKHKEGGCTKLHRGHIKTYKPEYGAWLRATPPKPGSEFTKRYDGGGRGAADPHERLEALEDVSNFGKSNQGPNKGVDPSNQTDVLEDSNRTSPIRKVAIPTSEDPLEPKGKVVNIAQSRGEEYLSESFPKQEIADSIIQVGPEIMVVDKGSEHDSDKKTKGLSPKAHQKKASTVDLDPSLASQVKSLNLFLSSQMKQLTTPKHSTWKRKARAQHMFLRDSDIEDPKMGSGLTSLQGVVEFPLISSVPVKKQKHNESHISVIIDKWGDKKGWICTGFYGDPMTSKRHQSWELLPVLDPGGSNPWLYLGDFNEILHYGEKFRGGSRPLAQMEGFRTVLMECGLHHLGFKGDKFTWCNNREGSQFTKERLDRACANSAWIENFGGFLVTTVAASSSDHRPLVVSLDPEGQNLIRGKRPFRYEASWALREDCHKVVEEAWKRPWMVSNKLELAIEGLKRCKESLRTWSKTSGGSTNKHLHKKIKQLSALQQADKGELQGTIQAVKKEIDQLLKEDDIHWKQRAKKRWLQEGIEILNFPSMCFTEEKKEHNNNSSR</sequence>
<dbReference type="SUPFAM" id="SSF56219">
    <property type="entry name" value="DNase I-like"/>
    <property type="match status" value="1"/>
</dbReference>
<dbReference type="RefSeq" id="XP_018827876.1">
    <property type="nucleotide sequence ID" value="XM_018972331.1"/>
</dbReference>
<feature type="compositionally biased region" description="Polar residues" evidence="1">
    <location>
        <begin position="191"/>
        <end position="209"/>
    </location>
</feature>
<evidence type="ECO:0000313" key="5">
    <source>
        <dbReference type="RefSeq" id="XP_018827876.1"/>
    </source>
</evidence>
<feature type="domain" description="Endonuclease/exonuclease/phosphatase" evidence="2">
    <location>
        <begin position="375"/>
        <end position="521"/>
    </location>
</feature>
<dbReference type="OrthoDB" id="428918at2759"/>
<proteinExistence type="predicted"/>
<feature type="region of interest" description="Disordered" evidence="1">
    <location>
        <begin position="189"/>
        <end position="236"/>
    </location>
</feature>
<dbReference type="InterPro" id="IPR036691">
    <property type="entry name" value="Endo/exonu/phosph_ase_sf"/>
</dbReference>
<gene>
    <name evidence="5" type="primary">LOC108996436</name>
</gene>
<evidence type="ECO:0000313" key="4">
    <source>
        <dbReference type="Proteomes" id="UP000235220"/>
    </source>
</evidence>
<organism evidence="4 5">
    <name type="scientific">Juglans regia</name>
    <name type="common">English walnut</name>
    <dbReference type="NCBI Taxonomy" id="51240"/>
    <lineage>
        <taxon>Eukaryota</taxon>
        <taxon>Viridiplantae</taxon>
        <taxon>Streptophyta</taxon>
        <taxon>Embryophyta</taxon>
        <taxon>Tracheophyta</taxon>
        <taxon>Spermatophyta</taxon>
        <taxon>Magnoliopsida</taxon>
        <taxon>eudicotyledons</taxon>
        <taxon>Gunneridae</taxon>
        <taxon>Pentapetalae</taxon>
        <taxon>rosids</taxon>
        <taxon>fabids</taxon>
        <taxon>Fagales</taxon>
        <taxon>Juglandaceae</taxon>
        <taxon>Juglans</taxon>
    </lineage>
</organism>
<dbReference type="Pfam" id="PF14111">
    <property type="entry name" value="DUF4283"/>
    <property type="match status" value="1"/>
</dbReference>
<feature type="domain" description="DUF4283" evidence="3">
    <location>
        <begin position="1"/>
        <end position="50"/>
    </location>
</feature>